<dbReference type="PROSITE" id="PS00236">
    <property type="entry name" value="NEUROTR_ION_CHANNEL"/>
    <property type="match status" value="1"/>
</dbReference>
<dbReference type="PANTHER" id="PTHR18945">
    <property type="entry name" value="NEUROTRANSMITTER GATED ION CHANNEL"/>
    <property type="match status" value="1"/>
</dbReference>
<dbReference type="Proteomes" id="UP000695022">
    <property type="component" value="Unplaced"/>
</dbReference>
<organism evidence="5 6">
    <name type="scientific">Priapulus caudatus</name>
    <name type="common">Priapulid worm</name>
    <dbReference type="NCBI Taxonomy" id="37621"/>
    <lineage>
        <taxon>Eukaryota</taxon>
        <taxon>Metazoa</taxon>
        <taxon>Ecdysozoa</taxon>
        <taxon>Scalidophora</taxon>
        <taxon>Priapulida</taxon>
        <taxon>Priapulimorpha</taxon>
        <taxon>Priapulimorphida</taxon>
        <taxon>Priapulidae</taxon>
        <taxon>Priapulus</taxon>
    </lineage>
</organism>
<proteinExistence type="inferred from homology"/>
<feature type="domain" description="Neurotransmitter-gated ion-channel ligand-binding" evidence="4">
    <location>
        <begin position="1"/>
        <end position="108"/>
    </location>
</feature>
<protein>
    <submittedName>
        <fullName evidence="6">Gamma-aminobutyric acid receptor subunit beta-like</fullName>
    </submittedName>
</protein>
<evidence type="ECO:0000256" key="3">
    <source>
        <dbReference type="RuleBase" id="RU000687"/>
    </source>
</evidence>
<dbReference type="InterPro" id="IPR018000">
    <property type="entry name" value="Neurotransmitter_ion_chnl_CS"/>
</dbReference>
<feature type="non-terminal residue" evidence="6">
    <location>
        <position position="1"/>
    </location>
</feature>
<dbReference type="InterPro" id="IPR006202">
    <property type="entry name" value="Neur_chan_lig-bd"/>
</dbReference>
<dbReference type="SUPFAM" id="SSF63712">
    <property type="entry name" value="Nicotinic receptor ligand binding domain-like"/>
    <property type="match status" value="1"/>
</dbReference>
<dbReference type="InterPro" id="IPR036734">
    <property type="entry name" value="Neur_chan_lig-bd_sf"/>
</dbReference>
<keyword evidence="3" id="KW-0406">Ion transport</keyword>
<keyword evidence="3" id="KW-0407">Ion channel</keyword>
<dbReference type="GeneID" id="106821522"/>
<keyword evidence="3" id="KW-0813">Transport</keyword>
<keyword evidence="2" id="KW-0472">Membrane</keyword>
<evidence type="ECO:0000313" key="5">
    <source>
        <dbReference type="Proteomes" id="UP000695022"/>
    </source>
</evidence>
<dbReference type="Pfam" id="PF02931">
    <property type="entry name" value="Neur_chan_LBD"/>
    <property type="match status" value="1"/>
</dbReference>
<accession>A0ABM1FBN6</accession>
<dbReference type="Gene3D" id="2.70.170.10">
    <property type="entry name" value="Neurotransmitter-gated ion-channel ligand-binding domain"/>
    <property type="match status" value="1"/>
</dbReference>
<dbReference type="InterPro" id="IPR006201">
    <property type="entry name" value="Neur_channel"/>
</dbReference>
<sequence length="184" mass="21130">DFTVDIYFRQSWIDPRLAFDDCGPNASLSVGAQMLSKLWVPDTFFVNEKHAYFHDATTKNTFLRISANGQVFVSIRLTLTAMCMMVLKDFPMDTQRCSIQVESSILSDRTSTRQYAARDTLRANEEVVVAVTHSPQDGRRLYDSSLNATPARHRSLSHHLQETTNVDSLQLWFSRHETLVRFDH</sequence>
<evidence type="ECO:0000256" key="2">
    <source>
        <dbReference type="ARBA" id="ARBA00023136"/>
    </source>
</evidence>
<evidence type="ECO:0000259" key="4">
    <source>
        <dbReference type="Pfam" id="PF02931"/>
    </source>
</evidence>
<comment type="subcellular location">
    <subcellularLocation>
        <location evidence="1">Membrane</location>
        <topology evidence="1">Multi-pass membrane protein</topology>
    </subcellularLocation>
</comment>
<name>A0ABM1FBN6_PRICU</name>
<evidence type="ECO:0000256" key="1">
    <source>
        <dbReference type="ARBA" id="ARBA00004141"/>
    </source>
</evidence>
<dbReference type="PRINTS" id="PR00252">
    <property type="entry name" value="NRIONCHANNEL"/>
</dbReference>
<keyword evidence="5" id="KW-1185">Reference proteome</keyword>
<comment type="similarity">
    <text evidence="3">Belongs to the ligand-gated ion channel (TC 1.A.9) family.</text>
</comment>
<evidence type="ECO:0000313" key="6">
    <source>
        <dbReference type="RefSeq" id="XP_014681857.1"/>
    </source>
</evidence>
<reference evidence="6" key="1">
    <citation type="submission" date="2025-08" db="UniProtKB">
        <authorList>
            <consortium name="RefSeq"/>
        </authorList>
    </citation>
    <scope>IDENTIFICATION</scope>
</reference>
<gene>
    <name evidence="6" type="primary">LOC106821522</name>
</gene>
<dbReference type="RefSeq" id="XP_014681857.1">
    <property type="nucleotide sequence ID" value="XM_014826371.1"/>
</dbReference>